<protein>
    <submittedName>
        <fullName evidence="2">Helix-turn-helix domain-containing protein</fullName>
    </submittedName>
</protein>
<proteinExistence type="predicted"/>
<feature type="domain" description="HTH cro/C1-type" evidence="1">
    <location>
        <begin position="50"/>
        <end position="104"/>
    </location>
</feature>
<dbReference type="Pfam" id="PF13560">
    <property type="entry name" value="HTH_31"/>
    <property type="match status" value="1"/>
</dbReference>
<evidence type="ECO:0000313" key="3">
    <source>
        <dbReference type="Proteomes" id="UP000314251"/>
    </source>
</evidence>
<dbReference type="EMBL" id="VDLY02000013">
    <property type="protein sequence ID" value="KAB8162956.1"/>
    <property type="molecule type" value="Genomic_DNA"/>
</dbReference>
<dbReference type="CDD" id="cd00093">
    <property type="entry name" value="HTH_XRE"/>
    <property type="match status" value="1"/>
</dbReference>
<gene>
    <name evidence="2" type="ORF">FH607_020175</name>
</gene>
<reference evidence="2" key="1">
    <citation type="submission" date="2019-10" db="EMBL/GenBank/DDBJ databases">
        <title>Nonomuraea sp. nov., isolated from Phyllanthus amarus.</title>
        <authorList>
            <person name="Klykleung N."/>
            <person name="Tanasupawat S."/>
        </authorList>
    </citation>
    <scope>NUCLEOTIDE SEQUENCE [LARGE SCALE GENOMIC DNA]</scope>
    <source>
        <strain evidence="2">3MP-10</strain>
    </source>
</reference>
<evidence type="ECO:0000313" key="2">
    <source>
        <dbReference type="EMBL" id="KAB8162956.1"/>
    </source>
</evidence>
<dbReference type="InterPro" id="IPR010982">
    <property type="entry name" value="Lambda_DNA-bd_dom_sf"/>
</dbReference>
<dbReference type="InterPro" id="IPR001387">
    <property type="entry name" value="Cro/C1-type_HTH"/>
</dbReference>
<dbReference type="OrthoDB" id="4235039at2"/>
<dbReference type="Gene3D" id="1.10.260.40">
    <property type="entry name" value="lambda repressor-like DNA-binding domains"/>
    <property type="match status" value="1"/>
</dbReference>
<sequence length="200" mass="21545">MCAVCAPHATRATHMRCSEGETGLSHVHGLRHDEAMDTTGHDWKRLGGQLRADRLLRGLEQQAVARKLGAGRSTIRNIENGHISTQTPTLVRYAALLGWPDGAIDRVLAGGEPEPSGSAEQQLAAPSDLSARIQRAISDGVLVDDQVVTVPIGDGEFTATIVVRGERPPTDDELRQWGRQMRAVEDALRNPPPPADTNAD</sequence>
<comment type="caution">
    <text evidence="2">The sequence shown here is derived from an EMBL/GenBank/DDBJ whole genome shotgun (WGS) entry which is preliminary data.</text>
</comment>
<keyword evidence="3" id="KW-1185">Reference proteome</keyword>
<name>A0A5N6A4V4_9ACTN</name>
<dbReference type="Proteomes" id="UP000314251">
    <property type="component" value="Unassembled WGS sequence"/>
</dbReference>
<dbReference type="SMART" id="SM00530">
    <property type="entry name" value="HTH_XRE"/>
    <property type="match status" value="1"/>
</dbReference>
<organism evidence="2 3">
    <name type="scientific">Streptomyces mimosae</name>
    <dbReference type="NCBI Taxonomy" id="2586635"/>
    <lineage>
        <taxon>Bacteria</taxon>
        <taxon>Bacillati</taxon>
        <taxon>Actinomycetota</taxon>
        <taxon>Actinomycetes</taxon>
        <taxon>Kitasatosporales</taxon>
        <taxon>Streptomycetaceae</taxon>
        <taxon>Streptomyces</taxon>
    </lineage>
</organism>
<evidence type="ECO:0000259" key="1">
    <source>
        <dbReference type="PROSITE" id="PS50943"/>
    </source>
</evidence>
<dbReference type="SUPFAM" id="SSF47413">
    <property type="entry name" value="lambda repressor-like DNA-binding domains"/>
    <property type="match status" value="1"/>
</dbReference>
<dbReference type="PROSITE" id="PS50943">
    <property type="entry name" value="HTH_CROC1"/>
    <property type="match status" value="1"/>
</dbReference>
<accession>A0A5N6A4V4</accession>
<dbReference type="AlphaFoldDB" id="A0A5N6A4V4"/>
<dbReference type="GO" id="GO:0003677">
    <property type="term" value="F:DNA binding"/>
    <property type="evidence" value="ECO:0007669"/>
    <property type="project" value="InterPro"/>
</dbReference>